<keyword evidence="2" id="KW-1185">Reference proteome</keyword>
<dbReference type="InParanoid" id="A0A3N4LWZ7"/>
<gene>
    <name evidence="1" type="ORF">L211DRAFT_822609</name>
</gene>
<evidence type="ECO:0000313" key="1">
    <source>
        <dbReference type="EMBL" id="RPB25181.1"/>
    </source>
</evidence>
<sequence>MLKLLQYPGIDINAIGGKYGTALGAAFASARRPRPTDADTSVSRNIKLLLDHGADINLVDSMYGSLLGQAAYKGDKKLVSLLLAAGADAFHVGGEYETITGEYPTALDAARAGKANEDLVALLSKSKNDPIQKRDTMPWPPFPMPFRSSWPTIAMSCETSSISTTHDYIETITNVYQTYTWDGNLTPAQADLPCKAVDEEVVKRALVALVGVDKKAADRLQVWIRNDVRYLVNQGYDLGSAYAAARVAWKNFNDPGFNVAVHRAQWVNMAKQIDEVRETAMYTDETGQALIRSPYRIMPRRIWDLKSNRVVEFQMLHSEFLARKCLSGSVVINLEKAPCPPFWAITHSWTHEMVPVETSINQYQWPTPLPRLLDLEHSVRRELLNKGAEYVWLDVLCLRQHSTNDNTKVDEWKLDVPTIGNIYRAAVGIARYFNGLGQAFSTTGWDNPQHWLRRAWTLQEIRSENTTYNAGISHKASAHTILNTESMVDGKATTLRQALHPIVKLAAQADSQSGCSVYELVQQMAKRHATQPTDKVAGLFYLLRTTQLPTYDAGISDGDAWARCFHVLPFERKIEILFDFPHEAGDRGHGAGHDCQWFPTWRQLMEWPERNLTYDHSVAVFPENQVHHQQAQKPEHLFVSDIWAISDVRLWRKQNEYEVNVGNEIFTFYYPYLRQKPIEMSTCGRYTLVTTYPDNSYNWVVCESLGKRDEEFTISDGTIQTAEIESLRKLGVLRTDSCSELFLGTGRKDSILKNIYALFV</sequence>
<protein>
    <submittedName>
        <fullName evidence="1">Uncharacterized protein</fullName>
    </submittedName>
</protein>
<dbReference type="Gene3D" id="1.25.40.20">
    <property type="entry name" value="Ankyrin repeat-containing domain"/>
    <property type="match status" value="1"/>
</dbReference>
<dbReference type="SUPFAM" id="SSF48403">
    <property type="entry name" value="Ankyrin repeat"/>
    <property type="match status" value="1"/>
</dbReference>
<evidence type="ECO:0000313" key="2">
    <source>
        <dbReference type="Proteomes" id="UP000267821"/>
    </source>
</evidence>
<dbReference type="AlphaFoldDB" id="A0A3N4LWZ7"/>
<dbReference type="InterPro" id="IPR036770">
    <property type="entry name" value="Ankyrin_rpt-contain_sf"/>
</dbReference>
<dbReference type="OrthoDB" id="674604at2759"/>
<name>A0A3N4LWZ7_9PEZI</name>
<dbReference type="EMBL" id="ML121538">
    <property type="protein sequence ID" value="RPB25181.1"/>
    <property type="molecule type" value="Genomic_DNA"/>
</dbReference>
<reference evidence="1 2" key="1">
    <citation type="journal article" date="2018" name="Nat. Ecol. Evol.">
        <title>Pezizomycetes genomes reveal the molecular basis of ectomycorrhizal truffle lifestyle.</title>
        <authorList>
            <person name="Murat C."/>
            <person name="Payen T."/>
            <person name="Noel B."/>
            <person name="Kuo A."/>
            <person name="Morin E."/>
            <person name="Chen J."/>
            <person name="Kohler A."/>
            <person name="Krizsan K."/>
            <person name="Balestrini R."/>
            <person name="Da Silva C."/>
            <person name="Montanini B."/>
            <person name="Hainaut M."/>
            <person name="Levati E."/>
            <person name="Barry K.W."/>
            <person name="Belfiori B."/>
            <person name="Cichocki N."/>
            <person name="Clum A."/>
            <person name="Dockter R.B."/>
            <person name="Fauchery L."/>
            <person name="Guy J."/>
            <person name="Iotti M."/>
            <person name="Le Tacon F."/>
            <person name="Lindquist E.A."/>
            <person name="Lipzen A."/>
            <person name="Malagnac F."/>
            <person name="Mello A."/>
            <person name="Molinier V."/>
            <person name="Miyauchi S."/>
            <person name="Poulain J."/>
            <person name="Riccioni C."/>
            <person name="Rubini A."/>
            <person name="Sitrit Y."/>
            <person name="Splivallo R."/>
            <person name="Traeger S."/>
            <person name="Wang M."/>
            <person name="Zifcakova L."/>
            <person name="Wipf D."/>
            <person name="Zambonelli A."/>
            <person name="Paolocci F."/>
            <person name="Nowrousian M."/>
            <person name="Ottonello S."/>
            <person name="Baldrian P."/>
            <person name="Spatafora J.W."/>
            <person name="Henrissat B."/>
            <person name="Nagy L.G."/>
            <person name="Aury J.M."/>
            <person name="Wincker P."/>
            <person name="Grigoriev I.V."/>
            <person name="Bonfante P."/>
            <person name="Martin F.M."/>
        </authorList>
    </citation>
    <scope>NUCLEOTIDE SEQUENCE [LARGE SCALE GENOMIC DNA]</scope>
    <source>
        <strain evidence="1 2">ATCC MYA-4762</strain>
    </source>
</reference>
<dbReference type="Proteomes" id="UP000267821">
    <property type="component" value="Unassembled WGS sequence"/>
</dbReference>
<organism evidence="1 2">
    <name type="scientific">Terfezia boudieri ATCC MYA-4762</name>
    <dbReference type="NCBI Taxonomy" id="1051890"/>
    <lineage>
        <taxon>Eukaryota</taxon>
        <taxon>Fungi</taxon>
        <taxon>Dikarya</taxon>
        <taxon>Ascomycota</taxon>
        <taxon>Pezizomycotina</taxon>
        <taxon>Pezizomycetes</taxon>
        <taxon>Pezizales</taxon>
        <taxon>Pezizaceae</taxon>
        <taxon>Terfezia</taxon>
    </lineage>
</organism>
<accession>A0A3N4LWZ7</accession>
<proteinExistence type="predicted"/>